<dbReference type="Pfam" id="PF01276">
    <property type="entry name" value="OKR_DC_1"/>
    <property type="match status" value="1"/>
</dbReference>
<dbReference type="SUPFAM" id="SSF55904">
    <property type="entry name" value="Ornithine decarboxylase C-terminal domain"/>
    <property type="match status" value="1"/>
</dbReference>
<dbReference type="Gene3D" id="3.90.100.10">
    <property type="entry name" value="Orn/Lys/Arg decarboxylase, C-terminal domain"/>
    <property type="match status" value="1"/>
</dbReference>
<keyword evidence="4" id="KW-0663">Pyridoxal phosphate</keyword>
<evidence type="ECO:0000256" key="2">
    <source>
        <dbReference type="ARBA" id="ARBA00010671"/>
    </source>
</evidence>
<dbReference type="InterPro" id="IPR000310">
    <property type="entry name" value="Orn/Lys/Arg_deCO2ase_major_dom"/>
</dbReference>
<dbReference type="eggNOG" id="COG1982">
    <property type="taxonomic scope" value="Bacteria"/>
</dbReference>
<dbReference type="InterPro" id="IPR052357">
    <property type="entry name" value="Orn_Lys_Arg_decarboxylase-I"/>
</dbReference>
<dbReference type="InterPro" id="IPR015421">
    <property type="entry name" value="PyrdxlP-dep_Trfase_major"/>
</dbReference>
<dbReference type="STRING" id="1286171.EAL2_c02490"/>
<sequence length="476" mass="51710">MTELFLNRRLGEISQKGMTSFHVPAHNGGKLFKRLGIEEYEAGVLGIDMTELPGTDNLHNPQDVILQAQNAASRIFGSDESFFLVNGTTGGIYAAIMSCLDPGGKLIMDRNSHMSAYNACLLGRIDPVYAASRIDEKRGIPLPASEESIERAIKENPDAGAVFVTSPTYYGDCIDISRISKAAHKCGMVLIVDAAHGSHLGLSALLPPSAIKSGADMAVCSIHKTLGSFTQSSMLHVKGERADRERLRSLLRIFQSTSPSYLLMSSLEMAAHIYEKHGERLMGELLGYIYEIADVFKGFDNIKLYEGKASGFDMTKLFVVTTATGVSGYEIEELLRENYKIQPEFSTPHGVLFVSTIGNGGSDFDALKAALFEIDKLRRCGSLPAIPQYPGAMPKAVASISSAFYMKKRLVPLEESKGCICGDYIIPYPPGIPLVAPGELIGDDVLEYVRAALHMGMHVNGVGTDENKSVKVIEMQ</sequence>
<dbReference type="EC" id="4.1.1.19" evidence="7"/>
<evidence type="ECO:0000256" key="3">
    <source>
        <dbReference type="ARBA" id="ARBA00022793"/>
    </source>
</evidence>
<dbReference type="SUPFAM" id="SSF53383">
    <property type="entry name" value="PLP-dependent transferases"/>
    <property type="match status" value="1"/>
</dbReference>
<gene>
    <name evidence="7" type="primary">speA1</name>
    <name evidence="7" type="ORF">EAL2_c02490</name>
</gene>
<dbReference type="InterPro" id="IPR036633">
    <property type="entry name" value="Prn/Lys/Arg_de-COase_C_sf"/>
</dbReference>
<dbReference type="Gene3D" id="3.40.640.10">
    <property type="entry name" value="Type I PLP-dependent aspartate aminotransferase-like (Major domain)"/>
    <property type="match status" value="1"/>
</dbReference>
<dbReference type="KEGG" id="eac:EAL2_c02490"/>
<dbReference type="PROSITE" id="PS00703">
    <property type="entry name" value="OKR_DC_1"/>
    <property type="match status" value="1"/>
</dbReference>
<organism evidence="7 8">
    <name type="scientific">Peptoclostridium acidaminophilum DSM 3953</name>
    <dbReference type="NCBI Taxonomy" id="1286171"/>
    <lineage>
        <taxon>Bacteria</taxon>
        <taxon>Bacillati</taxon>
        <taxon>Bacillota</taxon>
        <taxon>Clostridia</taxon>
        <taxon>Peptostreptococcales</taxon>
        <taxon>Peptoclostridiaceae</taxon>
        <taxon>Peptoclostridium</taxon>
    </lineage>
</organism>
<accession>W8TH80</accession>
<reference evidence="7 8" key="1">
    <citation type="journal article" date="2014" name="Genome Announc.">
        <title>Complete Genome Sequence of Amino Acid-Utilizing Eubacterium acidaminophilum al-2 (DSM 3953).</title>
        <authorList>
            <person name="Poehlein A."/>
            <person name="Andreesen J.R."/>
            <person name="Daniel R."/>
        </authorList>
    </citation>
    <scope>NUCLEOTIDE SEQUENCE [LARGE SCALE GENOMIC DNA]</scope>
    <source>
        <strain evidence="7 8">DSM 3953</strain>
    </source>
</reference>
<protein>
    <submittedName>
        <fullName evidence="7">Arginine decarboxylase SpeA</fullName>
        <ecNumber evidence="7">4.1.1.19</ecNumber>
    </submittedName>
</protein>
<dbReference type="EMBL" id="CP007452">
    <property type="protein sequence ID" value="AHM55552.1"/>
    <property type="molecule type" value="Genomic_DNA"/>
</dbReference>
<keyword evidence="8" id="KW-1185">Reference proteome</keyword>
<feature type="domain" description="Orn/Lys/Arg decarboxylases family 1 pyridoxal-P attachment site" evidence="6">
    <location>
        <begin position="219"/>
        <end position="233"/>
    </location>
</feature>
<keyword evidence="3" id="KW-0210">Decarboxylase</keyword>
<comment type="cofactor">
    <cofactor evidence="1">
        <name>pyridoxal 5'-phosphate</name>
        <dbReference type="ChEBI" id="CHEBI:597326"/>
    </cofactor>
</comment>
<evidence type="ECO:0000256" key="5">
    <source>
        <dbReference type="ARBA" id="ARBA00023239"/>
    </source>
</evidence>
<name>W8TH80_PEPAC</name>
<dbReference type="Pfam" id="PF03711">
    <property type="entry name" value="OKR_DC_1_C"/>
    <property type="match status" value="1"/>
</dbReference>
<dbReference type="InterPro" id="IPR015424">
    <property type="entry name" value="PyrdxlP-dep_Trfase"/>
</dbReference>
<dbReference type="AlphaFoldDB" id="W8TH80"/>
<proteinExistence type="inferred from homology"/>
<dbReference type="Proteomes" id="UP000019591">
    <property type="component" value="Chromosome"/>
</dbReference>
<dbReference type="RefSeq" id="WP_025434596.1">
    <property type="nucleotide sequence ID" value="NZ_CP007452.1"/>
</dbReference>
<evidence type="ECO:0000256" key="4">
    <source>
        <dbReference type="ARBA" id="ARBA00022898"/>
    </source>
</evidence>
<dbReference type="HOGENOM" id="CLU_025925_2_1_9"/>
<dbReference type="PANTHER" id="PTHR43277">
    <property type="entry name" value="ARGININE DECARBOXYLASE"/>
    <property type="match status" value="1"/>
</dbReference>
<dbReference type="GO" id="GO:0008792">
    <property type="term" value="F:arginine decarboxylase activity"/>
    <property type="evidence" value="ECO:0007669"/>
    <property type="project" value="UniProtKB-EC"/>
</dbReference>
<dbReference type="OrthoDB" id="9815233at2"/>
<evidence type="ECO:0000313" key="7">
    <source>
        <dbReference type="EMBL" id="AHM55552.1"/>
    </source>
</evidence>
<evidence type="ECO:0000256" key="1">
    <source>
        <dbReference type="ARBA" id="ARBA00001933"/>
    </source>
</evidence>
<comment type="similarity">
    <text evidence="2">Belongs to the Orn/Lys/Arg decarboxylase class-I family.</text>
</comment>
<evidence type="ECO:0000313" key="8">
    <source>
        <dbReference type="Proteomes" id="UP000019591"/>
    </source>
</evidence>
<dbReference type="InterPro" id="IPR008286">
    <property type="entry name" value="Prn/Lys/Arg_de-COase_C"/>
</dbReference>
<evidence type="ECO:0000259" key="6">
    <source>
        <dbReference type="PROSITE" id="PS00703"/>
    </source>
</evidence>
<keyword evidence="5 7" id="KW-0456">Lyase</keyword>
<dbReference type="PANTHER" id="PTHR43277:SF4">
    <property type="entry name" value="ARGININE DECARBOXYLASE"/>
    <property type="match status" value="1"/>
</dbReference>
<dbReference type="PATRIC" id="fig|1286171.3.peg.187"/>